<gene>
    <name evidence="3" type="primary">smpB</name>
    <name evidence="4" type="ORF">AMJ40_06405</name>
</gene>
<dbReference type="InterPro" id="IPR020081">
    <property type="entry name" value="SsrA-bd_prot_CS"/>
</dbReference>
<evidence type="ECO:0000256" key="1">
    <source>
        <dbReference type="ARBA" id="ARBA00022490"/>
    </source>
</evidence>
<dbReference type="NCBIfam" id="NF003843">
    <property type="entry name" value="PRK05422.1"/>
    <property type="match status" value="1"/>
</dbReference>
<comment type="subcellular location">
    <subcellularLocation>
        <location evidence="3">Cytoplasm</location>
    </subcellularLocation>
    <text evidence="3">The tmRNA-SmpB complex associates with stalled 70S ribosomes.</text>
</comment>
<evidence type="ECO:0000313" key="4">
    <source>
        <dbReference type="EMBL" id="KPJ49034.1"/>
    </source>
</evidence>
<proteinExistence type="inferred from homology"/>
<dbReference type="CDD" id="cd09294">
    <property type="entry name" value="SmpB"/>
    <property type="match status" value="1"/>
</dbReference>
<dbReference type="AlphaFoldDB" id="A0A0S7WFU9"/>
<keyword evidence="1 3" id="KW-0963">Cytoplasm</keyword>
<dbReference type="HAMAP" id="MF_00023">
    <property type="entry name" value="SmpB"/>
    <property type="match status" value="1"/>
</dbReference>
<comment type="function">
    <text evidence="3">Required for rescue of stalled ribosomes mediated by trans-translation. Binds to transfer-messenger RNA (tmRNA), required for stable association of tmRNA with ribosomes. tmRNA and SmpB together mimic tRNA shape, replacing the anticodon stem-loop with SmpB. tmRNA is encoded by the ssrA gene; the 2 termini fold to resemble tRNA(Ala) and it encodes a 'tag peptide', a short internal open reading frame. During trans-translation Ala-aminoacylated tmRNA acts like a tRNA, entering the A-site of stalled ribosomes, displacing the stalled mRNA. The ribosome then switches to translate the ORF on the tmRNA; the nascent peptide is terminated with the 'tag peptide' encoded by the tmRNA and targeted for degradation. The ribosome is freed to recommence translation, which seems to be the essential function of trans-translation.</text>
</comment>
<dbReference type="PROSITE" id="PS01317">
    <property type="entry name" value="SSRP"/>
    <property type="match status" value="1"/>
</dbReference>
<dbReference type="GO" id="GO:0070929">
    <property type="term" value="P:trans-translation"/>
    <property type="evidence" value="ECO:0007669"/>
    <property type="project" value="UniProtKB-UniRule"/>
</dbReference>
<dbReference type="NCBIfam" id="TIGR00086">
    <property type="entry name" value="smpB"/>
    <property type="match status" value="1"/>
</dbReference>
<evidence type="ECO:0000256" key="3">
    <source>
        <dbReference type="HAMAP-Rule" id="MF_00023"/>
    </source>
</evidence>
<comment type="caution">
    <text evidence="4">The sequence shown here is derived from an EMBL/GenBank/DDBJ whole genome shotgun (WGS) entry which is preliminary data.</text>
</comment>
<dbReference type="GO" id="GO:0005829">
    <property type="term" value="C:cytosol"/>
    <property type="evidence" value="ECO:0007669"/>
    <property type="project" value="TreeGrafter"/>
</dbReference>
<dbReference type="SUPFAM" id="SSF74982">
    <property type="entry name" value="Small protein B (SmpB)"/>
    <property type="match status" value="1"/>
</dbReference>
<dbReference type="Proteomes" id="UP000051124">
    <property type="component" value="Unassembled WGS sequence"/>
</dbReference>
<organism evidence="4 5">
    <name type="scientific">candidate division TA06 bacterium DG_26</name>
    <dbReference type="NCBI Taxonomy" id="1703771"/>
    <lineage>
        <taxon>Bacteria</taxon>
        <taxon>Bacteria division TA06</taxon>
    </lineage>
</organism>
<dbReference type="PANTHER" id="PTHR30308">
    <property type="entry name" value="TMRNA-BINDING COMPONENT OF TRANS-TRANSLATION TAGGING COMPLEX"/>
    <property type="match status" value="1"/>
</dbReference>
<dbReference type="GO" id="GO:0070930">
    <property type="term" value="P:trans-translation-dependent protein tagging"/>
    <property type="evidence" value="ECO:0007669"/>
    <property type="project" value="TreeGrafter"/>
</dbReference>
<protein>
    <recommendedName>
        <fullName evidence="3">SsrA-binding protein</fullName>
    </recommendedName>
    <alternativeName>
        <fullName evidence="3">Small protein B</fullName>
    </alternativeName>
</protein>
<dbReference type="InterPro" id="IPR000037">
    <property type="entry name" value="SsrA-bd_prot"/>
</dbReference>
<dbReference type="PATRIC" id="fig|1703771.3.peg.629"/>
<accession>A0A0S7WFU9</accession>
<dbReference type="Gene3D" id="2.40.280.10">
    <property type="match status" value="1"/>
</dbReference>
<evidence type="ECO:0000256" key="2">
    <source>
        <dbReference type="ARBA" id="ARBA00022884"/>
    </source>
</evidence>
<comment type="similarity">
    <text evidence="3">Belongs to the SmpB family.</text>
</comment>
<dbReference type="PANTHER" id="PTHR30308:SF2">
    <property type="entry name" value="SSRA-BINDING PROTEIN"/>
    <property type="match status" value="1"/>
</dbReference>
<name>A0A0S7WFU9_UNCT6</name>
<dbReference type="GO" id="GO:0003723">
    <property type="term" value="F:RNA binding"/>
    <property type="evidence" value="ECO:0007669"/>
    <property type="project" value="UniProtKB-UniRule"/>
</dbReference>
<keyword evidence="2 3" id="KW-0694">RNA-binding</keyword>
<sequence length="151" mass="17523">MAMKVVASNRRARHDFFILETYEAGLELNGSEVKSLRAGTVSLKGSYGRVEGGEVYVYDFHITPYEKTGSFAPDPKRPKKLLLKASEIKRLYGKTRERGYTLVPLSVYFNDRGYAKLELGLCRGKRLYDKKEAIKERDIRREREAELRKRR</sequence>
<dbReference type="InterPro" id="IPR023620">
    <property type="entry name" value="SmpB"/>
</dbReference>
<evidence type="ECO:0000313" key="5">
    <source>
        <dbReference type="Proteomes" id="UP000051124"/>
    </source>
</evidence>
<dbReference type="Pfam" id="PF01668">
    <property type="entry name" value="SmpB"/>
    <property type="match status" value="1"/>
</dbReference>
<reference evidence="4 5" key="1">
    <citation type="journal article" date="2015" name="Microbiome">
        <title>Genomic resolution of linkages in carbon, nitrogen, and sulfur cycling among widespread estuary sediment bacteria.</title>
        <authorList>
            <person name="Baker B.J."/>
            <person name="Lazar C.S."/>
            <person name="Teske A.P."/>
            <person name="Dick G.J."/>
        </authorList>
    </citation>
    <scope>NUCLEOTIDE SEQUENCE [LARGE SCALE GENOMIC DNA]</scope>
    <source>
        <strain evidence="4">DG_26</strain>
    </source>
</reference>
<dbReference type="EMBL" id="LIZT01000078">
    <property type="protein sequence ID" value="KPJ49034.1"/>
    <property type="molecule type" value="Genomic_DNA"/>
</dbReference>